<dbReference type="InterPro" id="IPR039247">
    <property type="entry name" value="KhpB"/>
</dbReference>
<dbReference type="InterPro" id="IPR015946">
    <property type="entry name" value="KH_dom-like_a/b"/>
</dbReference>
<dbReference type="NCBIfam" id="NF041568">
    <property type="entry name" value="Jag_EloR"/>
    <property type="match status" value="1"/>
</dbReference>
<reference evidence="8" key="1">
    <citation type="submission" date="2020-05" db="EMBL/GenBank/DDBJ databases">
        <authorList>
            <person name="Chiriac C."/>
            <person name="Salcher M."/>
            <person name="Ghai R."/>
            <person name="Kavagutti S V."/>
        </authorList>
    </citation>
    <scope>NUCLEOTIDE SEQUENCE</scope>
</reference>
<dbReference type="PANTHER" id="PTHR35800:SF1">
    <property type="entry name" value="RNA-BINDING PROTEIN KHPB"/>
    <property type="match status" value="1"/>
</dbReference>
<dbReference type="InterPro" id="IPR004087">
    <property type="entry name" value="KH_dom"/>
</dbReference>
<evidence type="ECO:0000256" key="1">
    <source>
        <dbReference type="ARBA" id="ARBA00022490"/>
    </source>
</evidence>
<accession>A0A6J6H7G7</accession>
<name>A0A6J6H7G7_9ZZZZ</name>
<dbReference type="SUPFAM" id="SSF82708">
    <property type="entry name" value="R3H domain"/>
    <property type="match status" value="1"/>
</dbReference>
<dbReference type="AlphaFoldDB" id="A0A6J6H7G7"/>
<sequence>MEWVEITSKTVEEAKEAALDQLGVDTDDAEFEILEEPSRGLFGKTRGQARVRARIRPTRPRPKVERRDRRKRTGTKEGGKGRSGSASTSAPTEESGDSNADESTEAAPAKKQTERKRATAPKAKTAETGTNEKKSDTQGAESMTDTDVDIVAHTAIVSEFLTGLVEAFGVTGQVESESIDEDTVEIRIDGQDLGILVGPKGNTLAAIQELSRTVVHRKVPGQAAGRIRLDVAGYRQRRREALERFTQNVAEEVRSGGVQKALEPMNAADRKVVHDTVNDIDGVSTLSEGDEPRRRVVIIPA</sequence>
<dbReference type="InterPro" id="IPR036867">
    <property type="entry name" value="R3H_dom_sf"/>
</dbReference>
<feature type="compositionally biased region" description="Basic residues" evidence="6">
    <location>
        <begin position="47"/>
        <end position="61"/>
    </location>
</feature>
<organism evidence="8">
    <name type="scientific">freshwater metagenome</name>
    <dbReference type="NCBI Taxonomy" id="449393"/>
    <lineage>
        <taxon>unclassified sequences</taxon>
        <taxon>metagenomes</taxon>
        <taxon>ecological metagenomes</taxon>
    </lineage>
</organism>
<evidence type="ECO:0000259" key="7">
    <source>
        <dbReference type="PROSITE" id="PS51061"/>
    </source>
</evidence>
<evidence type="ECO:0000256" key="3">
    <source>
        <dbReference type="ARBA" id="ARBA00022960"/>
    </source>
</evidence>
<dbReference type="GO" id="GO:0071555">
    <property type="term" value="P:cell wall organization"/>
    <property type="evidence" value="ECO:0007669"/>
    <property type="project" value="UniProtKB-KW"/>
</dbReference>
<proteinExistence type="inferred from homology"/>
<keyword evidence="4" id="KW-0143">Chaperone</keyword>
<dbReference type="InterPro" id="IPR038247">
    <property type="entry name" value="Jag_N_dom_sf"/>
</dbReference>
<dbReference type="SMART" id="SM00322">
    <property type="entry name" value="KH"/>
    <property type="match status" value="1"/>
</dbReference>
<dbReference type="GO" id="GO:0003723">
    <property type="term" value="F:RNA binding"/>
    <property type="evidence" value="ECO:0007669"/>
    <property type="project" value="UniProtKB-KW"/>
</dbReference>
<keyword evidence="2" id="KW-0694">RNA-binding</keyword>
<protein>
    <submittedName>
        <fullName evidence="8">Unannotated protein</fullName>
    </submittedName>
</protein>
<keyword evidence="1" id="KW-0963">Cytoplasm</keyword>
<dbReference type="InterPro" id="IPR032782">
    <property type="entry name" value="KhpB_N"/>
</dbReference>
<dbReference type="HAMAP" id="MF_00867">
    <property type="entry name" value="KhpB"/>
    <property type="match status" value="1"/>
</dbReference>
<dbReference type="Gene3D" id="3.30.300.20">
    <property type="match status" value="1"/>
</dbReference>
<dbReference type="CDD" id="cd02414">
    <property type="entry name" value="KH-II_Jag"/>
    <property type="match status" value="1"/>
</dbReference>
<evidence type="ECO:0000256" key="4">
    <source>
        <dbReference type="ARBA" id="ARBA00023186"/>
    </source>
</evidence>
<keyword evidence="3" id="KW-0133">Cell shape</keyword>
<dbReference type="InterPro" id="IPR034079">
    <property type="entry name" value="R3H_KhpB"/>
</dbReference>
<dbReference type="Gene3D" id="3.30.1370.50">
    <property type="entry name" value="R3H-like domain"/>
    <property type="match status" value="1"/>
</dbReference>
<evidence type="ECO:0000256" key="5">
    <source>
        <dbReference type="ARBA" id="ARBA00023316"/>
    </source>
</evidence>
<dbReference type="InterPro" id="IPR001374">
    <property type="entry name" value="R3H_dom"/>
</dbReference>
<dbReference type="PROSITE" id="PS51061">
    <property type="entry name" value="R3H"/>
    <property type="match status" value="1"/>
</dbReference>
<dbReference type="SMART" id="SM01245">
    <property type="entry name" value="Jag_N"/>
    <property type="match status" value="1"/>
</dbReference>
<evidence type="ECO:0000313" key="8">
    <source>
        <dbReference type="EMBL" id="CAB4604708.1"/>
    </source>
</evidence>
<dbReference type="Pfam" id="PF01424">
    <property type="entry name" value="R3H"/>
    <property type="match status" value="1"/>
</dbReference>
<dbReference type="Pfam" id="PF14804">
    <property type="entry name" value="Jag_N"/>
    <property type="match status" value="1"/>
</dbReference>
<dbReference type="EMBL" id="CAEZUP010000021">
    <property type="protein sequence ID" value="CAB4604708.1"/>
    <property type="molecule type" value="Genomic_DNA"/>
</dbReference>
<dbReference type="GO" id="GO:0008360">
    <property type="term" value="P:regulation of cell shape"/>
    <property type="evidence" value="ECO:0007669"/>
    <property type="project" value="UniProtKB-KW"/>
</dbReference>
<keyword evidence="5" id="KW-0961">Cell wall biogenesis/degradation</keyword>
<dbReference type="InterPro" id="IPR038008">
    <property type="entry name" value="Jag_KH"/>
</dbReference>
<dbReference type="Pfam" id="PF13083">
    <property type="entry name" value="KH_KhpA-B"/>
    <property type="match status" value="1"/>
</dbReference>
<dbReference type="Gene3D" id="3.30.30.80">
    <property type="entry name" value="probable RNA-binding protein from clostridium symbiosum atcc 14940"/>
    <property type="match status" value="1"/>
</dbReference>
<dbReference type="PANTHER" id="PTHR35800">
    <property type="entry name" value="PROTEIN JAG"/>
    <property type="match status" value="1"/>
</dbReference>
<gene>
    <name evidence="8" type="ORF">UFOPK1835_00682</name>
</gene>
<evidence type="ECO:0000256" key="2">
    <source>
        <dbReference type="ARBA" id="ARBA00022884"/>
    </source>
</evidence>
<feature type="domain" description="R3H" evidence="7">
    <location>
        <begin position="236"/>
        <end position="301"/>
    </location>
</feature>
<feature type="region of interest" description="Disordered" evidence="6">
    <location>
        <begin position="35"/>
        <end position="144"/>
    </location>
</feature>
<dbReference type="CDD" id="cd02644">
    <property type="entry name" value="R3H_jag"/>
    <property type="match status" value="1"/>
</dbReference>
<feature type="compositionally biased region" description="Acidic residues" evidence="6">
    <location>
        <begin position="94"/>
        <end position="104"/>
    </location>
</feature>
<dbReference type="SMART" id="SM00393">
    <property type="entry name" value="R3H"/>
    <property type="match status" value="1"/>
</dbReference>
<evidence type="ECO:0000256" key="6">
    <source>
        <dbReference type="SAM" id="MobiDB-lite"/>
    </source>
</evidence>